<reference evidence="3" key="2">
    <citation type="submission" date="2020-09" db="EMBL/GenBank/DDBJ databases">
        <authorList>
            <person name="Sun Q."/>
            <person name="Zhou Y."/>
        </authorList>
    </citation>
    <scope>NUCLEOTIDE SEQUENCE</scope>
    <source>
        <strain evidence="3">CGMCC 1.15254</strain>
    </source>
</reference>
<keyword evidence="1 2" id="KW-0093">Biotin biosynthesis</keyword>
<keyword evidence="2" id="KW-0963">Cytoplasm</keyword>
<dbReference type="PANTHER" id="PTHR43210">
    <property type="entry name" value="DETHIOBIOTIN SYNTHETASE"/>
    <property type="match status" value="1"/>
</dbReference>
<feature type="binding site" evidence="2">
    <location>
        <begin position="99"/>
        <end position="102"/>
    </location>
    <ligand>
        <name>ATP</name>
        <dbReference type="ChEBI" id="CHEBI:30616"/>
    </ligand>
</feature>
<comment type="caution">
    <text evidence="3">The sequence shown here is derived from an EMBL/GenBank/DDBJ whole genome shotgun (WGS) entry which is preliminary data.</text>
</comment>
<comment type="function">
    <text evidence="2">Catalyzes a mechanistically unusual reaction, the ATP-dependent insertion of CO2 between the N7 and N8 nitrogen atoms of 7,8-diaminopelargonic acid (DAPA, also called 7,8-diammoniononanoate) to form a ureido ring.</text>
</comment>
<dbReference type="GO" id="GO:0009102">
    <property type="term" value="P:biotin biosynthetic process"/>
    <property type="evidence" value="ECO:0007669"/>
    <property type="project" value="UniProtKB-UniRule"/>
</dbReference>
<dbReference type="AlphaFoldDB" id="A0A917F557"/>
<feature type="binding site" evidence="2">
    <location>
        <position position="36"/>
    </location>
    <ligand>
        <name>substrate</name>
    </ligand>
</feature>
<organism evidence="3 4">
    <name type="scientific">Terasakiella brassicae</name>
    <dbReference type="NCBI Taxonomy" id="1634917"/>
    <lineage>
        <taxon>Bacteria</taxon>
        <taxon>Pseudomonadati</taxon>
        <taxon>Pseudomonadota</taxon>
        <taxon>Alphaproteobacteria</taxon>
        <taxon>Rhodospirillales</taxon>
        <taxon>Terasakiellaceae</taxon>
        <taxon>Terasakiella</taxon>
    </lineage>
</organism>
<keyword evidence="4" id="KW-1185">Reference proteome</keyword>
<evidence type="ECO:0000313" key="4">
    <source>
        <dbReference type="Proteomes" id="UP000632498"/>
    </source>
</evidence>
<protein>
    <recommendedName>
        <fullName evidence="2">ATP-dependent dethiobiotin synthetase BioD</fullName>
        <ecNumber evidence="2">6.3.3.3</ecNumber>
    </recommendedName>
    <alternativeName>
        <fullName evidence="2">DTB synthetase</fullName>
        <shortName evidence="2">DTBS</shortName>
    </alternativeName>
    <alternativeName>
        <fullName evidence="2">Dethiobiotin synthase</fullName>
    </alternativeName>
</protein>
<feature type="binding site" evidence="2">
    <location>
        <position position="99"/>
    </location>
    <ligand>
        <name>Mg(2+)</name>
        <dbReference type="ChEBI" id="CHEBI:18420"/>
    </ligand>
</feature>
<dbReference type="GO" id="GO:0004141">
    <property type="term" value="F:dethiobiotin synthase activity"/>
    <property type="evidence" value="ECO:0007669"/>
    <property type="project" value="UniProtKB-UniRule"/>
</dbReference>
<comment type="caution">
    <text evidence="2">Lacks conserved residue(s) required for the propagation of feature annotation.</text>
</comment>
<dbReference type="GO" id="GO:0000287">
    <property type="term" value="F:magnesium ion binding"/>
    <property type="evidence" value="ECO:0007669"/>
    <property type="project" value="UniProtKB-UniRule"/>
</dbReference>
<comment type="similarity">
    <text evidence="2">Belongs to the dethiobiotin synthetase family.</text>
</comment>
<dbReference type="HAMAP" id="MF_00336">
    <property type="entry name" value="BioD"/>
    <property type="match status" value="1"/>
</dbReference>
<keyword evidence="2" id="KW-0436">Ligase</keyword>
<comment type="catalytic activity">
    <reaction evidence="2">
        <text>(7R,8S)-7,8-diammoniononanoate + CO2 + ATP = (4R,5S)-dethiobiotin + ADP + phosphate + 3 H(+)</text>
        <dbReference type="Rhea" id="RHEA:15805"/>
        <dbReference type="ChEBI" id="CHEBI:15378"/>
        <dbReference type="ChEBI" id="CHEBI:16526"/>
        <dbReference type="ChEBI" id="CHEBI:30616"/>
        <dbReference type="ChEBI" id="CHEBI:43474"/>
        <dbReference type="ChEBI" id="CHEBI:149469"/>
        <dbReference type="ChEBI" id="CHEBI:149473"/>
        <dbReference type="ChEBI" id="CHEBI:456216"/>
        <dbReference type="EC" id="6.3.3.3"/>
    </reaction>
</comment>
<comment type="subcellular location">
    <subcellularLocation>
        <location evidence="2">Cytoplasm</location>
    </subcellularLocation>
</comment>
<dbReference type="InterPro" id="IPR027417">
    <property type="entry name" value="P-loop_NTPase"/>
</dbReference>
<dbReference type="PANTHER" id="PTHR43210:SF5">
    <property type="entry name" value="DETHIOBIOTIN SYNTHETASE"/>
    <property type="match status" value="1"/>
</dbReference>
<name>A0A917F557_9PROT</name>
<dbReference type="InterPro" id="IPR004472">
    <property type="entry name" value="DTB_synth_BioD"/>
</dbReference>
<evidence type="ECO:0000313" key="3">
    <source>
        <dbReference type="EMBL" id="GGF51221.1"/>
    </source>
</evidence>
<dbReference type="NCBIfam" id="TIGR00347">
    <property type="entry name" value="bioD"/>
    <property type="match status" value="1"/>
</dbReference>
<comment type="subunit">
    <text evidence="2">Homodimer.</text>
</comment>
<feature type="binding site" evidence="2">
    <location>
        <begin position="12"/>
        <end position="17"/>
    </location>
    <ligand>
        <name>ATP</name>
        <dbReference type="ChEBI" id="CHEBI:30616"/>
    </ligand>
</feature>
<dbReference type="EC" id="6.3.3.3" evidence="2"/>
<evidence type="ECO:0000256" key="2">
    <source>
        <dbReference type="HAMAP-Rule" id="MF_00336"/>
    </source>
</evidence>
<dbReference type="Pfam" id="PF13500">
    <property type="entry name" value="AAA_26"/>
    <property type="match status" value="1"/>
</dbReference>
<reference evidence="3" key="1">
    <citation type="journal article" date="2014" name="Int. J. Syst. Evol. Microbiol.">
        <title>Complete genome sequence of Corynebacterium casei LMG S-19264T (=DSM 44701T), isolated from a smear-ripened cheese.</title>
        <authorList>
            <consortium name="US DOE Joint Genome Institute (JGI-PGF)"/>
            <person name="Walter F."/>
            <person name="Albersmeier A."/>
            <person name="Kalinowski J."/>
            <person name="Ruckert C."/>
        </authorList>
    </citation>
    <scope>NUCLEOTIDE SEQUENCE</scope>
    <source>
        <strain evidence="3">CGMCC 1.15254</strain>
    </source>
</reference>
<dbReference type="SUPFAM" id="SSF52540">
    <property type="entry name" value="P-loop containing nucleoside triphosphate hydrolases"/>
    <property type="match status" value="1"/>
</dbReference>
<dbReference type="GO" id="GO:0005524">
    <property type="term" value="F:ATP binding"/>
    <property type="evidence" value="ECO:0007669"/>
    <property type="project" value="UniProtKB-UniRule"/>
</dbReference>
<dbReference type="PIRSF" id="PIRSF006755">
    <property type="entry name" value="DTB_synth"/>
    <property type="match status" value="1"/>
</dbReference>
<dbReference type="Proteomes" id="UP000632498">
    <property type="component" value="Unassembled WGS sequence"/>
</dbReference>
<comment type="pathway">
    <text evidence="2">Cofactor biosynthesis; biotin biosynthesis; biotin from 7,8-diaminononanoate: step 1/2.</text>
</comment>
<feature type="binding site" evidence="2">
    <location>
        <position position="43"/>
    </location>
    <ligand>
        <name>Mg(2+)</name>
        <dbReference type="ChEBI" id="CHEBI:18420"/>
    </ligand>
</feature>
<sequence length="200" mass="22048">MTTYFVTGTDTDVGKTIVSALLTQQLDGFYWKPVQSGIIDIEDKETVQKVGNIAPERILPCAYELREPLSPHEAARRDGVEIDLAKIIKPQVNAPLVIEGAGGVFVPLNDQDLMIDLIKKMDCEVIVVARSGLGTINHTMLTLHALQNYKIPVKGVVLNGPLNPDNKNAIEQFGKVRILGEIPYIEELNFSGIEKPIFDI</sequence>
<feature type="binding site" evidence="2">
    <location>
        <begin position="183"/>
        <end position="185"/>
    </location>
    <ligand>
        <name>ATP</name>
        <dbReference type="ChEBI" id="CHEBI:30616"/>
    </ligand>
</feature>
<feature type="binding site" evidence="2">
    <location>
        <position position="16"/>
    </location>
    <ligand>
        <name>Mg(2+)</name>
        <dbReference type="ChEBI" id="CHEBI:18420"/>
    </ligand>
</feature>
<feature type="active site" evidence="2">
    <location>
        <position position="32"/>
    </location>
</feature>
<dbReference type="EMBL" id="BMHV01000001">
    <property type="protein sequence ID" value="GGF51221.1"/>
    <property type="molecule type" value="Genomic_DNA"/>
</dbReference>
<dbReference type="GO" id="GO:0005829">
    <property type="term" value="C:cytosol"/>
    <property type="evidence" value="ECO:0007669"/>
    <property type="project" value="TreeGrafter"/>
</dbReference>
<gene>
    <name evidence="2" type="primary">bioD</name>
    <name evidence="3" type="ORF">GCM10011332_00520</name>
</gene>
<proteinExistence type="inferred from homology"/>
<comment type="cofactor">
    <cofactor evidence="2">
        <name>Mg(2+)</name>
        <dbReference type="ChEBI" id="CHEBI:18420"/>
    </cofactor>
</comment>
<dbReference type="CDD" id="cd03109">
    <property type="entry name" value="DTBS"/>
    <property type="match status" value="1"/>
</dbReference>
<keyword evidence="2" id="KW-0479">Metal-binding</keyword>
<dbReference type="Gene3D" id="3.40.50.300">
    <property type="entry name" value="P-loop containing nucleotide triphosphate hydrolases"/>
    <property type="match status" value="1"/>
</dbReference>
<dbReference type="RefSeq" id="WP_188659756.1">
    <property type="nucleotide sequence ID" value="NZ_BMHV01000001.1"/>
</dbReference>
<keyword evidence="2" id="KW-0460">Magnesium</keyword>
<evidence type="ECO:0000256" key="1">
    <source>
        <dbReference type="ARBA" id="ARBA00022756"/>
    </source>
</evidence>
<keyword evidence="2" id="KW-0067">ATP-binding</keyword>
<accession>A0A917F557</accession>
<feature type="binding site" evidence="2">
    <location>
        <position position="43"/>
    </location>
    <ligand>
        <name>ATP</name>
        <dbReference type="ChEBI" id="CHEBI:30616"/>
    </ligand>
</feature>
<keyword evidence="2" id="KW-0547">Nucleotide-binding</keyword>